<evidence type="ECO:0000256" key="22">
    <source>
        <dbReference type="SAM" id="Phobius"/>
    </source>
</evidence>
<evidence type="ECO:0000256" key="2">
    <source>
        <dbReference type="ARBA" id="ARBA00004673"/>
    </source>
</evidence>
<sequence>MPTKIEKDTLSGRDTTGHEWDGVKELNTPLPTWWVYTFYATIVFAAVYCFLYPSWPWLNGHLEGSLGYSSRVELTQALEAQAKSRAVYVDRIRATPLAQIAKEPELLNFAMAGGRSAFQTNCMQCHGAGGAGSPGFPNLVDDDWIWGGSLDQIYTTIRYGIRNADDKSRQSMMPRFGVDGALTGAQVAAVTDYVLSLSGKAKATPEGAKIYQEQCVACHGAEGKGNQELGAPNLADGLWLYGGDRDSVYRSIFYARNGSMPAWNGRLDEATLKMLAIYVHALGGGR</sequence>
<evidence type="ECO:0000256" key="12">
    <source>
        <dbReference type="ARBA" id="ARBA00022737"/>
    </source>
</evidence>
<comment type="subcellular location">
    <subcellularLocation>
        <location evidence="1 21">Cell inner membrane</location>
    </subcellularLocation>
</comment>
<dbReference type="Pfam" id="PF00034">
    <property type="entry name" value="Cytochrom_C"/>
    <property type="match status" value="1"/>
</dbReference>
<evidence type="ECO:0000256" key="1">
    <source>
        <dbReference type="ARBA" id="ARBA00004533"/>
    </source>
</evidence>
<dbReference type="InterPro" id="IPR032858">
    <property type="entry name" value="CcoP_N"/>
</dbReference>
<keyword evidence="13 21" id="KW-0375">Hydrogen ion transport</keyword>
<protein>
    <recommendedName>
        <fullName evidence="21">Cbb3-type cytochrome c oxidase subunit</fullName>
    </recommendedName>
</protein>
<dbReference type="PANTHER" id="PTHR33751">
    <property type="entry name" value="CBB3-TYPE CYTOCHROME C OXIDASE SUBUNIT FIXP"/>
    <property type="match status" value="1"/>
</dbReference>
<keyword evidence="14 21" id="KW-0249">Electron transport</keyword>
<evidence type="ECO:0000256" key="5">
    <source>
        <dbReference type="ARBA" id="ARBA00022448"/>
    </source>
</evidence>
<evidence type="ECO:0000256" key="4">
    <source>
        <dbReference type="ARBA" id="ARBA00011203"/>
    </source>
</evidence>
<dbReference type="InterPro" id="IPR050597">
    <property type="entry name" value="Cytochrome_c_Oxidase_Subunit"/>
</dbReference>
<dbReference type="InterPro" id="IPR009056">
    <property type="entry name" value="Cyt_c-like_dom"/>
</dbReference>
<evidence type="ECO:0000256" key="3">
    <source>
        <dbReference type="ARBA" id="ARBA00006113"/>
    </source>
</evidence>
<organism evidence="24 25">
    <name type="scientific">Reyranella aquatilis</name>
    <dbReference type="NCBI Taxonomy" id="2035356"/>
    <lineage>
        <taxon>Bacteria</taxon>
        <taxon>Pseudomonadati</taxon>
        <taxon>Pseudomonadota</taxon>
        <taxon>Alphaproteobacteria</taxon>
        <taxon>Hyphomicrobiales</taxon>
        <taxon>Reyranellaceae</taxon>
        <taxon>Reyranella</taxon>
    </lineage>
</organism>
<evidence type="ECO:0000256" key="18">
    <source>
        <dbReference type="ARBA" id="ARBA00023065"/>
    </source>
</evidence>
<evidence type="ECO:0000256" key="19">
    <source>
        <dbReference type="ARBA" id="ARBA00023136"/>
    </source>
</evidence>
<evidence type="ECO:0000256" key="14">
    <source>
        <dbReference type="ARBA" id="ARBA00022982"/>
    </source>
</evidence>
<comment type="function">
    <text evidence="20">C-type cytochrome. Part of the cbb3-type cytochrome c oxidase complex. FixP subunit is required for transferring electrons from donor cytochrome c via its heme groups to FixO subunit. From there, electrons are shuttled to the catalytic binuclear center of FixN subunit where oxygen reduction takes place. The complex also functions as a proton pump.</text>
</comment>
<comment type="subunit">
    <text evidence="4">Component of the cbb3-type cytochrome c oxidase at least composed of FixN, FixO, FixQ and FixP.</text>
</comment>
<evidence type="ECO:0000256" key="16">
    <source>
        <dbReference type="ARBA" id="ARBA00023002"/>
    </source>
</evidence>
<proteinExistence type="inferred from homology"/>
<comment type="cofactor">
    <cofactor evidence="21">
        <name>heme c</name>
        <dbReference type="ChEBI" id="CHEBI:61717"/>
    </cofactor>
    <text evidence="21">Binds 2 heme C groups per subunit.</text>
</comment>
<evidence type="ECO:0000256" key="11">
    <source>
        <dbReference type="ARBA" id="ARBA00022723"/>
    </source>
</evidence>
<evidence type="ECO:0000256" key="20">
    <source>
        <dbReference type="ARBA" id="ARBA00025525"/>
    </source>
</evidence>
<dbReference type="PRINTS" id="PR00605">
    <property type="entry name" value="CYTCHROMECIC"/>
</dbReference>
<keyword evidence="19 21" id="KW-0472">Membrane</keyword>
<name>A0ABS8KWA7_9HYPH</name>
<dbReference type="NCBIfam" id="TIGR00782">
    <property type="entry name" value="ccoP"/>
    <property type="match status" value="1"/>
</dbReference>
<keyword evidence="12" id="KW-0677">Repeat</keyword>
<evidence type="ECO:0000256" key="21">
    <source>
        <dbReference type="PIRNR" id="PIRNR000006"/>
    </source>
</evidence>
<comment type="similarity">
    <text evidence="3 21">Belongs to the CcoP / FixP family.</text>
</comment>
<dbReference type="Pfam" id="PF14715">
    <property type="entry name" value="FixP_N"/>
    <property type="match status" value="1"/>
</dbReference>
<dbReference type="Gene3D" id="6.10.280.130">
    <property type="match status" value="1"/>
</dbReference>
<keyword evidence="18 21" id="KW-0406">Ion transport</keyword>
<keyword evidence="10 22" id="KW-0812">Transmembrane</keyword>
<evidence type="ECO:0000313" key="25">
    <source>
        <dbReference type="Proteomes" id="UP001198862"/>
    </source>
</evidence>
<evidence type="ECO:0000256" key="9">
    <source>
        <dbReference type="ARBA" id="ARBA00022660"/>
    </source>
</evidence>
<dbReference type="InterPro" id="IPR038414">
    <property type="entry name" value="CcoP_N_sf"/>
</dbReference>
<comment type="caution">
    <text evidence="24">The sequence shown here is derived from an EMBL/GenBank/DDBJ whole genome shotgun (WGS) entry which is preliminary data.</text>
</comment>
<keyword evidence="16 21" id="KW-0560">Oxidoreductase</keyword>
<gene>
    <name evidence="24" type="primary">ccoP</name>
    <name evidence="24" type="ORF">LJ725_15300</name>
</gene>
<keyword evidence="8 21" id="KW-0349">Heme</keyword>
<evidence type="ECO:0000256" key="7">
    <source>
        <dbReference type="ARBA" id="ARBA00022519"/>
    </source>
</evidence>
<evidence type="ECO:0000313" key="24">
    <source>
        <dbReference type="EMBL" id="MCC8430340.1"/>
    </source>
</evidence>
<evidence type="ECO:0000256" key="15">
    <source>
        <dbReference type="ARBA" id="ARBA00022989"/>
    </source>
</evidence>
<keyword evidence="11 21" id="KW-0479">Metal-binding</keyword>
<keyword evidence="25" id="KW-1185">Reference proteome</keyword>
<dbReference type="Gene3D" id="1.10.760.10">
    <property type="entry name" value="Cytochrome c-like domain"/>
    <property type="match status" value="2"/>
</dbReference>
<keyword evidence="7 21" id="KW-0997">Cell inner membrane</keyword>
<dbReference type="PIRSF" id="PIRSF000006">
    <property type="entry name" value="Cbb3-Cox_fixP"/>
    <property type="match status" value="1"/>
</dbReference>
<dbReference type="Proteomes" id="UP001198862">
    <property type="component" value="Unassembled WGS sequence"/>
</dbReference>
<comment type="pathway">
    <text evidence="2 21">Energy metabolism; oxidative phosphorylation.</text>
</comment>
<dbReference type="InterPro" id="IPR004678">
    <property type="entry name" value="Cyt_c_oxidase_cbb3_su3"/>
</dbReference>
<dbReference type="InterPro" id="IPR036909">
    <property type="entry name" value="Cyt_c-like_dom_sf"/>
</dbReference>
<dbReference type="PROSITE" id="PS51007">
    <property type="entry name" value="CYTC"/>
    <property type="match status" value="2"/>
</dbReference>
<keyword evidence="5 21" id="KW-0813">Transport</keyword>
<dbReference type="SUPFAM" id="SSF46626">
    <property type="entry name" value="Cytochrome c"/>
    <property type="match status" value="2"/>
</dbReference>
<keyword evidence="15 22" id="KW-1133">Transmembrane helix</keyword>
<feature type="domain" description="Cytochrome c" evidence="23">
    <location>
        <begin position="109"/>
        <end position="198"/>
    </location>
</feature>
<evidence type="ECO:0000256" key="13">
    <source>
        <dbReference type="ARBA" id="ARBA00022781"/>
    </source>
</evidence>
<feature type="domain" description="Cytochrome c" evidence="23">
    <location>
        <begin position="202"/>
        <end position="283"/>
    </location>
</feature>
<keyword evidence="17 21" id="KW-0408">Iron</keyword>
<keyword evidence="9 21" id="KW-0679">Respiratory chain</keyword>
<evidence type="ECO:0000256" key="6">
    <source>
        <dbReference type="ARBA" id="ARBA00022475"/>
    </source>
</evidence>
<feature type="transmembrane region" description="Helical" evidence="22">
    <location>
        <begin position="33"/>
        <end position="52"/>
    </location>
</feature>
<evidence type="ECO:0000256" key="8">
    <source>
        <dbReference type="ARBA" id="ARBA00022617"/>
    </source>
</evidence>
<evidence type="ECO:0000256" key="17">
    <source>
        <dbReference type="ARBA" id="ARBA00023004"/>
    </source>
</evidence>
<dbReference type="PANTHER" id="PTHR33751:SF1">
    <property type="entry name" value="CBB3-TYPE CYTOCHROME C OXIDASE SUBUNIT FIXP"/>
    <property type="match status" value="1"/>
</dbReference>
<reference evidence="24 25" key="1">
    <citation type="submission" date="2021-11" db="EMBL/GenBank/DDBJ databases">
        <authorList>
            <person name="Lee D.-H."/>
            <person name="Kim S.-B."/>
        </authorList>
    </citation>
    <scope>NUCLEOTIDE SEQUENCE [LARGE SCALE GENOMIC DNA]</scope>
    <source>
        <strain evidence="24 25">KCTC 52223</strain>
    </source>
</reference>
<dbReference type="Pfam" id="PF13442">
    <property type="entry name" value="Cytochrome_CBB3"/>
    <property type="match status" value="1"/>
</dbReference>
<dbReference type="EMBL" id="JAJISD010000006">
    <property type="protein sequence ID" value="MCC8430340.1"/>
    <property type="molecule type" value="Genomic_DNA"/>
</dbReference>
<dbReference type="RefSeq" id="WP_230551505.1">
    <property type="nucleotide sequence ID" value="NZ_JAJISD010000006.1"/>
</dbReference>
<evidence type="ECO:0000256" key="10">
    <source>
        <dbReference type="ARBA" id="ARBA00022692"/>
    </source>
</evidence>
<keyword evidence="6 21" id="KW-1003">Cell membrane</keyword>
<dbReference type="InterPro" id="IPR008168">
    <property type="entry name" value="Cyt_C_IC"/>
</dbReference>
<evidence type="ECO:0000259" key="23">
    <source>
        <dbReference type="PROSITE" id="PS51007"/>
    </source>
</evidence>
<accession>A0ABS8KWA7</accession>